<dbReference type="InterPro" id="IPR018060">
    <property type="entry name" value="HTH_AraC"/>
</dbReference>
<evidence type="ECO:0000313" key="6">
    <source>
        <dbReference type="EMBL" id="MDY0742939.1"/>
    </source>
</evidence>
<organism evidence="6 7">
    <name type="scientific">Roseateles agri</name>
    <dbReference type="NCBI Taxonomy" id="3098619"/>
    <lineage>
        <taxon>Bacteria</taxon>
        <taxon>Pseudomonadati</taxon>
        <taxon>Pseudomonadota</taxon>
        <taxon>Betaproteobacteria</taxon>
        <taxon>Burkholderiales</taxon>
        <taxon>Sphaerotilaceae</taxon>
        <taxon>Roseateles</taxon>
    </lineage>
</organism>
<evidence type="ECO:0000256" key="2">
    <source>
        <dbReference type="ARBA" id="ARBA00023125"/>
    </source>
</evidence>
<dbReference type="SMART" id="SM00342">
    <property type="entry name" value="HTH_ARAC"/>
    <property type="match status" value="1"/>
</dbReference>
<dbReference type="PROSITE" id="PS01124">
    <property type="entry name" value="HTH_ARAC_FAMILY_2"/>
    <property type="match status" value="1"/>
</dbReference>
<gene>
    <name evidence="6" type="ORF">SNE35_00405</name>
</gene>
<feature type="region of interest" description="Disordered" evidence="4">
    <location>
        <begin position="326"/>
        <end position="355"/>
    </location>
</feature>
<comment type="caution">
    <text evidence="6">The sequence shown here is derived from an EMBL/GenBank/DDBJ whole genome shotgun (WGS) entry which is preliminary data.</text>
</comment>
<reference evidence="6 7" key="1">
    <citation type="submission" date="2023-11" db="EMBL/GenBank/DDBJ databases">
        <title>Paucibacter sp. nov., isolated from fresh soil in Korea.</title>
        <authorList>
            <person name="Le N.T.T."/>
        </authorList>
    </citation>
    <scope>NUCLEOTIDE SEQUENCE [LARGE SCALE GENOMIC DNA]</scope>
    <source>
        <strain evidence="6 7">R3-3</strain>
    </source>
</reference>
<dbReference type="InterPro" id="IPR032687">
    <property type="entry name" value="AraC-type_N"/>
</dbReference>
<dbReference type="EMBL" id="JAXCLA010000001">
    <property type="protein sequence ID" value="MDY0742939.1"/>
    <property type="molecule type" value="Genomic_DNA"/>
</dbReference>
<dbReference type="InterPro" id="IPR009057">
    <property type="entry name" value="Homeodomain-like_sf"/>
</dbReference>
<dbReference type="Pfam" id="PF12625">
    <property type="entry name" value="Arabinose_bd"/>
    <property type="match status" value="1"/>
</dbReference>
<keyword evidence="3" id="KW-0804">Transcription</keyword>
<dbReference type="Proteomes" id="UP001285263">
    <property type="component" value="Unassembled WGS sequence"/>
</dbReference>
<evidence type="ECO:0000256" key="3">
    <source>
        <dbReference type="ARBA" id="ARBA00023163"/>
    </source>
</evidence>
<dbReference type="Pfam" id="PF12833">
    <property type="entry name" value="HTH_18"/>
    <property type="match status" value="1"/>
</dbReference>
<feature type="domain" description="HTH araC/xylS-type" evidence="5">
    <location>
        <begin position="228"/>
        <end position="326"/>
    </location>
</feature>
<evidence type="ECO:0000256" key="4">
    <source>
        <dbReference type="SAM" id="MobiDB-lite"/>
    </source>
</evidence>
<keyword evidence="1" id="KW-0805">Transcription regulation</keyword>
<dbReference type="SUPFAM" id="SSF46689">
    <property type="entry name" value="Homeodomain-like"/>
    <property type="match status" value="1"/>
</dbReference>
<dbReference type="RefSeq" id="WP_320420751.1">
    <property type="nucleotide sequence ID" value="NZ_JAXCLA010000001.1"/>
</dbReference>
<proteinExistence type="predicted"/>
<evidence type="ECO:0000313" key="7">
    <source>
        <dbReference type="Proteomes" id="UP001285263"/>
    </source>
</evidence>
<protein>
    <submittedName>
        <fullName evidence="6">AraC family transcriptional regulator ligand-binding domain-containing protein</fullName>
    </submittedName>
</protein>
<sequence>MSATRIPMLASTSARFTALGLDSRKVLARAGLSPAVTQRGSLDTPQFFAVWHAILELSGDPLIGLRIGSETGPAQLEAAAIAALHSATFGDALARLARYKRLCCPEEIRVEREGPLARLSFHWILADEITPHAISDAAFASAHAIARRGAGHTITPRRLELMRTPPSVAPYAAHFGCEVRTGCAGDALVYDAAALEVPFVSHNEDLLAVLVPALDAQVEALGEIAIEKQARAALTRLMRGDRPSIETLARQLNMSTRSLQRRLGDAGTSYQAVLDGVRLETARRLLAETSFTPGEIAFFLGFEEANSFQRAFRRWEGRTPIQWREERAPQVLGQPGGRRKKGPLDRSAGAVKISR</sequence>
<dbReference type="Gene3D" id="1.10.10.60">
    <property type="entry name" value="Homeodomain-like"/>
    <property type="match status" value="1"/>
</dbReference>
<keyword evidence="7" id="KW-1185">Reference proteome</keyword>
<keyword evidence="2" id="KW-0238">DNA-binding</keyword>
<evidence type="ECO:0000256" key="1">
    <source>
        <dbReference type="ARBA" id="ARBA00023015"/>
    </source>
</evidence>
<dbReference type="PANTHER" id="PTHR47894">
    <property type="entry name" value="HTH-TYPE TRANSCRIPTIONAL REGULATOR GADX"/>
    <property type="match status" value="1"/>
</dbReference>
<name>A0ABU5D9J0_9BURK</name>
<accession>A0ABU5D9J0</accession>
<evidence type="ECO:0000259" key="5">
    <source>
        <dbReference type="PROSITE" id="PS01124"/>
    </source>
</evidence>
<dbReference type="PANTHER" id="PTHR47894:SF1">
    <property type="entry name" value="HTH-TYPE TRANSCRIPTIONAL REGULATOR VQSM"/>
    <property type="match status" value="1"/>
</dbReference>